<dbReference type="PANTHER" id="PTHR24421">
    <property type="entry name" value="NITRATE/NITRITE SENSOR PROTEIN NARX-RELATED"/>
    <property type="match status" value="1"/>
</dbReference>
<protein>
    <recommendedName>
        <fullName evidence="5">Signal transduction histidine kinase subgroup 3 dimerisation and phosphoacceptor domain-containing protein</fullName>
    </recommendedName>
</protein>
<evidence type="ECO:0000313" key="7">
    <source>
        <dbReference type="Proteomes" id="UP000094426"/>
    </source>
</evidence>
<dbReference type="GO" id="GO:0016020">
    <property type="term" value="C:membrane"/>
    <property type="evidence" value="ECO:0007669"/>
    <property type="project" value="InterPro"/>
</dbReference>
<dbReference type="Gene3D" id="1.20.5.1930">
    <property type="match status" value="1"/>
</dbReference>
<dbReference type="InterPro" id="IPR050482">
    <property type="entry name" value="Sensor_HK_TwoCompSys"/>
</dbReference>
<sequence length="242" mass="26243">MSSPRAGIAISLARARVDRGRLELMEERGRIARDLHDHVIQRLFAAGLGLEAVASVEPSQRDALQRQVEQIDRAIADIRTAVFALSRPSETETLRDRVLRLVDDISPGMPSRPRVSFGGPVDTLITDDLLDDVVAVARKALTNVARHAAALTCTVAVTADDQRVSVVVEDDGSGLTAENDRRSGMANMQKRAHARGGTCEFTRARRRAGHALVRPSQPGLTSASPTDFGPVARRRSRAVWGT</sequence>
<gene>
    <name evidence="6" type="ORF">ATY41_11625</name>
</gene>
<evidence type="ECO:0000256" key="1">
    <source>
        <dbReference type="ARBA" id="ARBA00022679"/>
    </source>
</evidence>
<dbReference type="Proteomes" id="UP000094426">
    <property type="component" value="Unassembled WGS sequence"/>
</dbReference>
<name>A0A1E2SK15_LEIXY</name>
<proteinExistence type="predicted"/>
<keyword evidence="3" id="KW-0902">Two-component regulatory system</keyword>
<feature type="region of interest" description="Disordered" evidence="4">
    <location>
        <begin position="174"/>
        <end position="196"/>
    </location>
</feature>
<feature type="compositionally biased region" description="Basic residues" evidence="4">
    <location>
        <begin position="232"/>
        <end position="242"/>
    </location>
</feature>
<keyword evidence="1" id="KW-0808">Transferase</keyword>
<reference evidence="6 7" key="1">
    <citation type="submission" date="2015-11" db="EMBL/GenBank/DDBJ databases">
        <authorList>
            <person name="Zhang Y."/>
            <person name="Guo Z."/>
        </authorList>
    </citation>
    <scope>NUCLEOTIDE SEQUENCE [LARGE SCALE GENOMIC DNA]</scope>
    <source>
        <strain evidence="7">gdw1</strain>
    </source>
</reference>
<evidence type="ECO:0000313" key="6">
    <source>
        <dbReference type="EMBL" id="ODA90103.1"/>
    </source>
</evidence>
<evidence type="ECO:0000256" key="2">
    <source>
        <dbReference type="ARBA" id="ARBA00022777"/>
    </source>
</evidence>
<dbReference type="Gene3D" id="3.30.565.10">
    <property type="entry name" value="Histidine kinase-like ATPase, C-terminal domain"/>
    <property type="match status" value="1"/>
</dbReference>
<evidence type="ECO:0000256" key="4">
    <source>
        <dbReference type="SAM" id="MobiDB-lite"/>
    </source>
</evidence>
<feature type="domain" description="Signal transduction histidine kinase subgroup 3 dimerisation and phosphoacceptor" evidence="5">
    <location>
        <begin position="27"/>
        <end position="88"/>
    </location>
</feature>
<dbReference type="SUPFAM" id="SSF55874">
    <property type="entry name" value="ATPase domain of HSP90 chaperone/DNA topoisomerase II/histidine kinase"/>
    <property type="match status" value="1"/>
</dbReference>
<dbReference type="GO" id="GO:0046983">
    <property type="term" value="F:protein dimerization activity"/>
    <property type="evidence" value="ECO:0007669"/>
    <property type="project" value="InterPro"/>
</dbReference>
<dbReference type="PANTHER" id="PTHR24421:SF56">
    <property type="entry name" value="OXYGEN SENSOR HISTIDINE KINASE RESPONSE REGULATOR DOST"/>
    <property type="match status" value="1"/>
</dbReference>
<accession>A0A1E2SK15</accession>
<dbReference type="CDD" id="cd16917">
    <property type="entry name" value="HATPase_UhpB-NarQ-NarX-like"/>
    <property type="match status" value="1"/>
</dbReference>
<dbReference type="AlphaFoldDB" id="A0A1E2SK15"/>
<dbReference type="Pfam" id="PF07730">
    <property type="entry name" value="HisKA_3"/>
    <property type="match status" value="1"/>
</dbReference>
<keyword evidence="2" id="KW-0418">Kinase</keyword>
<organism evidence="6 7">
    <name type="scientific">Leifsonia xyli subsp. xyli</name>
    <dbReference type="NCBI Taxonomy" id="59736"/>
    <lineage>
        <taxon>Bacteria</taxon>
        <taxon>Bacillati</taxon>
        <taxon>Actinomycetota</taxon>
        <taxon>Actinomycetes</taxon>
        <taxon>Micrococcales</taxon>
        <taxon>Microbacteriaceae</taxon>
        <taxon>Leifsonia</taxon>
    </lineage>
</organism>
<feature type="region of interest" description="Disordered" evidence="4">
    <location>
        <begin position="211"/>
        <end position="242"/>
    </location>
</feature>
<dbReference type="OrthoDB" id="5241249at2"/>
<dbReference type="GO" id="GO:0000155">
    <property type="term" value="F:phosphorelay sensor kinase activity"/>
    <property type="evidence" value="ECO:0007669"/>
    <property type="project" value="InterPro"/>
</dbReference>
<evidence type="ECO:0000259" key="5">
    <source>
        <dbReference type="Pfam" id="PF07730"/>
    </source>
</evidence>
<evidence type="ECO:0000256" key="3">
    <source>
        <dbReference type="ARBA" id="ARBA00023012"/>
    </source>
</evidence>
<dbReference type="EMBL" id="LNZG01000022">
    <property type="protein sequence ID" value="ODA90103.1"/>
    <property type="molecule type" value="Genomic_DNA"/>
</dbReference>
<dbReference type="RefSeq" id="WP_050737944.1">
    <property type="nucleotide sequence ID" value="NZ_LNZG01000022.1"/>
</dbReference>
<comment type="caution">
    <text evidence="6">The sequence shown here is derived from an EMBL/GenBank/DDBJ whole genome shotgun (WGS) entry which is preliminary data.</text>
</comment>
<dbReference type="InterPro" id="IPR036890">
    <property type="entry name" value="HATPase_C_sf"/>
</dbReference>
<dbReference type="InterPro" id="IPR011712">
    <property type="entry name" value="Sig_transdc_His_kin_sub3_dim/P"/>
</dbReference>